<dbReference type="EMBL" id="KN838954">
    <property type="protein sequence ID" value="KIJ91930.1"/>
    <property type="molecule type" value="Genomic_DNA"/>
</dbReference>
<sequence>CSVLSNVPPVTHHSSLIIEAARPSYAKIYSTIDVSYGGQQGMICSILGFRTGRRRVGVGRKARSTVHPEEGGAYESVVNESLAHSWVDGRG</sequence>
<reference evidence="1 2" key="1">
    <citation type="submission" date="2014-04" db="EMBL/GenBank/DDBJ databases">
        <authorList>
            <consortium name="DOE Joint Genome Institute"/>
            <person name="Kuo A."/>
            <person name="Kohler A."/>
            <person name="Nagy L.G."/>
            <person name="Floudas D."/>
            <person name="Copeland A."/>
            <person name="Barry K.W."/>
            <person name="Cichocki N."/>
            <person name="Veneault-Fourrey C."/>
            <person name="LaButti K."/>
            <person name="Lindquist E.A."/>
            <person name="Lipzen A."/>
            <person name="Lundell T."/>
            <person name="Morin E."/>
            <person name="Murat C."/>
            <person name="Sun H."/>
            <person name="Tunlid A."/>
            <person name="Henrissat B."/>
            <person name="Grigoriev I.V."/>
            <person name="Hibbett D.S."/>
            <person name="Martin F."/>
            <person name="Nordberg H.P."/>
            <person name="Cantor M.N."/>
            <person name="Hua S.X."/>
        </authorList>
    </citation>
    <scope>NUCLEOTIDE SEQUENCE [LARGE SCALE GENOMIC DNA]</scope>
    <source>
        <strain evidence="1 2">LaAM-08-1</strain>
    </source>
</reference>
<keyword evidence="2" id="KW-1185">Reference proteome</keyword>
<gene>
    <name evidence="1" type="ORF">K443DRAFT_685577</name>
</gene>
<dbReference type="AlphaFoldDB" id="A0A0C9WNG9"/>
<proteinExistence type="predicted"/>
<reference evidence="2" key="2">
    <citation type="submission" date="2015-01" db="EMBL/GenBank/DDBJ databases">
        <title>Evolutionary Origins and Diversification of the Mycorrhizal Mutualists.</title>
        <authorList>
            <consortium name="DOE Joint Genome Institute"/>
            <consortium name="Mycorrhizal Genomics Consortium"/>
            <person name="Kohler A."/>
            <person name="Kuo A."/>
            <person name="Nagy L.G."/>
            <person name="Floudas D."/>
            <person name="Copeland A."/>
            <person name="Barry K.W."/>
            <person name="Cichocki N."/>
            <person name="Veneault-Fourrey C."/>
            <person name="LaButti K."/>
            <person name="Lindquist E.A."/>
            <person name="Lipzen A."/>
            <person name="Lundell T."/>
            <person name="Morin E."/>
            <person name="Murat C."/>
            <person name="Riley R."/>
            <person name="Ohm R."/>
            <person name="Sun H."/>
            <person name="Tunlid A."/>
            <person name="Henrissat B."/>
            <person name="Grigoriev I.V."/>
            <person name="Hibbett D.S."/>
            <person name="Martin F."/>
        </authorList>
    </citation>
    <scope>NUCLEOTIDE SEQUENCE [LARGE SCALE GENOMIC DNA]</scope>
    <source>
        <strain evidence="2">LaAM-08-1</strain>
    </source>
</reference>
<dbReference type="HOGENOM" id="CLU_2469433_0_0_1"/>
<protein>
    <submittedName>
        <fullName evidence="1">Uncharacterized protein</fullName>
    </submittedName>
</protein>
<evidence type="ECO:0000313" key="2">
    <source>
        <dbReference type="Proteomes" id="UP000054477"/>
    </source>
</evidence>
<evidence type="ECO:0000313" key="1">
    <source>
        <dbReference type="EMBL" id="KIJ91930.1"/>
    </source>
</evidence>
<accession>A0A0C9WNG9</accession>
<name>A0A0C9WNG9_9AGAR</name>
<feature type="non-terminal residue" evidence="1">
    <location>
        <position position="1"/>
    </location>
</feature>
<dbReference type="Proteomes" id="UP000054477">
    <property type="component" value="Unassembled WGS sequence"/>
</dbReference>
<organism evidence="1 2">
    <name type="scientific">Laccaria amethystina LaAM-08-1</name>
    <dbReference type="NCBI Taxonomy" id="1095629"/>
    <lineage>
        <taxon>Eukaryota</taxon>
        <taxon>Fungi</taxon>
        <taxon>Dikarya</taxon>
        <taxon>Basidiomycota</taxon>
        <taxon>Agaricomycotina</taxon>
        <taxon>Agaricomycetes</taxon>
        <taxon>Agaricomycetidae</taxon>
        <taxon>Agaricales</taxon>
        <taxon>Agaricineae</taxon>
        <taxon>Hydnangiaceae</taxon>
        <taxon>Laccaria</taxon>
    </lineage>
</organism>